<dbReference type="PROSITE" id="PS50191">
    <property type="entry name" value="CRAL_TRIO"/>
    <property type="match status" value="1"/>
</dbReference>
<keyword evidence="4" id="KW-1185">Reference proteome</keyword>
<sequence length="217" mass="24801">MAEVMELRERLLSSGISITHMKIGEKTMKRYLKAHHTVDAAYEKIMATNSWRGEFGVASITADIPGVKRASESKVSVILNERDKKGRPVVYVAVRNHSIHRRNVDDMIQLIVYTLETATSKCIEDGLDNICLVFDMKDFSMMCMDYTVLKNLFTIMTDHYPERLGVCVILSAPFIFSACWIIIRSWLDENTAGKIKFIKSNDDLRLYIDPSFLPINL</sequence>
<keyword evidence="1" id="KW-0472">Membrane</keyword>
<dbReference type="InterPro" id="IPR001251">
    <property type="entry name" value="CRAL-TRIO_dom"/>
</dbReference>
<feature type="domain" description="CRAL-TRIO" evidence="2">
    <location>
        <begin position="67"/>
        <end position="217"/>
    </location>
</feature>
<dbReference type="PANTHER" id="PTHR46590:SF1">
    <property type="entry name" value="PHOSPHATIDYLINOSITOL TRANSFER PROTEIN CSR1"/>
    <property type="match status" value="1"/>
</dbReference>
<dbReference type="PANTHER" id="PTHR46590">
    <property type="entry name" value="PHOSPHATIDYLINOSITOL TRANSFER PROTEIN CSR1-RELATED"/>
    <property type="match status" value="1"/>
</dbReference>
<gene>
    <name evidence="3" type="ORF">Hamer_G012279</name>
</gene>
<evidence type="ECO:0000259" key="2">
    <source>
        <dbReference type="PROSITE" id="PS50191"/>
    </source>
</evidence>
<comment type="caution">
    <text evidence="3">The sequence shown here is derived from an EMBL/GenBank/DDBJ whole genome shotgun (WGS) entry which is preliminary data.</text>
</comment>
<keyword evidence="1" id="KW-1133">Transmembrane helix</keyword>
<organism evidence="3 4">
    <name type="scientific">Homarus americanus</name>
    <name type="common">American lobster</name>
    <dbReference type="NCBI Taxonomy" id="6706"/>
    <lineage>
        <taxon>Eukaryota</taxon>
        <taxon>Metazoa</taxon>
        <taxon>Ecdysozoa</taxon>
        <taxon>Arthropoda</taxon>
        <taxon>Crustacea</taxon>
        <taxon>Multicrustacea</taxon>
        <taxon>Malacostraca</taxon>
        <taxon>Eumalacostraca</taxon>
        <taxon>Eucarida</taxon>
        <taxon>Decapoda</taxon>
        <taxon>Pleocyemata</taxon>
        <taxon>Astacidea</taxon>
        <taxon>Nephropoidea</taxon>
        <taxon>Nephropidae</taxon>
        <taxon>Homarus</taxon>
    </lineage>
</organism>
<dbReference type="SMART" id="SM00516">
    <property type="entry name" value="SEC14"/>
    <property type="match status" value="1"/>
</dbReference>
<dbReference type="OrthoDB" id="75724at2759"/>
<reference evidence="3" key="1">
    <citation type="journal article" date="2021" name="Sci. Adv.">
        <title>The American lobster genome reveals insights on longevity, neural, and immune adaptations.</title>
        <authorList>
            <person name="Polinski J.M."/>
            <person name="Zimin A.V."/>
            <person name="Clark K.F."/>
            <person name="Kohn A.B."/>
            <person name="Sadowski N."/>
            <person name="Timp W."/>
            <person name="Ptitsyn A."/>
            <person name="Khanna P."/>
            <person name="Romanova D.Y."/>
            <person name="Williams P."/>
            <person name="Greenwood S.J."/>
            <person name="Moroz L.L."/>
            <person name="Walt D.R."/>
            <person name="Bodnar A.G."/>
        </authorList>
    </citation>
    <scope>NUCLEOTIDE SEQUENCE</scope>
    <source>
        <strain evidence="3">GMGI-L3</strain>
    </source>
</reference>
<protein>
    <submittedName>
        <fullName evidence="3">CRAL-TRIO domain-containing protein C3H8.02-like</fullName>
    </submittedName>
</protein>
<name>A0A8J5K539_HOMAM</name>
<evidence type="ECO:0000313" key="4">
    <source>
        <dbReference type="Proteomes" id="UP000747542"/>
    </source>
</evidence>
<proteinExistence type="predicted"/>
<feature type="transmembrane region" description="Helical" evidence="1">
    <location>
        <begin position="164"/>
        <end position="183"/>
    </location>
</feature>
<evidence type="ECO:0000313" key="3">
    <source>
        <dbReference type="EMBL" id="KAG7170055.1"/>
    </source>
</evidence>
<accession>A0A8J5K539</accession>
<dbReference type="InterPro" id="IPR052432">
    <property type="entry name" value="PITP/CRAL-TRIO"/>
</dbReference>
<dbReference type="AlphaFoldDB" id="A0A8J5K539"/>
<dbReference type="CDD" id="cd00170">
    <property type="entry name" value="SEC14"/>
    <property type="match status" value="1"/>
</dbReference>
<dbReference type="Proteomes" id="UP000747542">
    <property type="component" value="Unassembled WGS sequence"/>
</dbReference>
<evidence type="ECO:0000256" key="1">
    <source>
        <dbReference type="SAM" id="Phobius"/>
    </source>
</evidence>
<dbReference type="Pfam" id="PF00650">
    <property type="entry name" value="CRAL_TRIO"/>
    <property type="match status" value="1"/>
</dbReference>
<dbReference type="EMBL" id="JAHLQT010014894">
    <property type="protein sequence ID" value="KAG7170055.1"/>
    <property type="molecule type" value="Genomic_DNA"/>
</dbReference>
<keyword evidence="1" id="KW-0812">Transmembrane</keyword>